<evidence type="ECO:0000313" key="2">
    <source>
        <dbReference type="Proteomes" id="UP000290407"/>
    </source>
</evidence>
<accession>A0A4V1RVZ1</accession>
<protein>
    <recommendedName>
        <fullName evidence="3">Lipid A biosynthesis acyltransferase</fullName>
    </recommendedName>
</protein>
<sequence>MTPTTTSITSSADYLNYWNGIRQGIDQEFSQVTKTPAQLKDFFAFVANKRRFLPEHEQDELTFYKNLLHNQRVNLYLDFKTDISLLLDRFTVSGDLGFLQQPGPFVFCTFHFGPFPLIGYQLNRLGFTASVLTIEGISNSMIHQDTTEGLDIMHSGSTSVMVEMMSNLEAGRSVMAFVDGNLGVVKEIDPRSFVPVPLLNDTFFCKKGVPLLSYLTNTPIIPLITYRQGPDDIRMVVDAPIYPDRQLSRDVYAQSVLQRCYALFERHLRKTPEQWEFWNLIGKYMASELQRGGAPIPAPVEATHYLFNRERYDLIQVQTTPFLFDRQTRGYFPISATLAQVLGQLSPKGVALQSQLSPALFNDLLQRSVLRAA</sequence>
<dbReference type="EMBL" id="SBLB01000005">
    <property type="protein sequence ID" value="RYC68448.1"/>
    <property type="molecule type" value="Genomic_DNA"/>
</dbReference>
<evidence type="ECO:0000313" key="1">
    <source>
        <dbReference type="EMBL" id="RYC68448.1"/>
    </source>
</evidence>
<dbReference type="AlphaFoldDB" id="A0A4V1RVZ1"/>
<evidence type="ECO:0008006" key="3">
    <source>
        <dbReference type="Google" id="ProtNLM"/>
    </source>
</evidence>
<gene>
    <name evidence="1" type="ORF">EQG79_19000</name>
</gene>
<organism evidence="1 2">
    <name type="scientific">Spirosoma sordidisoli</name>
    <dbReference type="NCBI Taxonomy" id="2502893"/>
    <lineage>
        <taxon>Bacteria</taxon>
        <taxon>Pseudomonadati</taxon>
        <taxon>Bacteroidota</taxon>
        <taxon>Cytophagia</taxon>
        <taxon>Cytophagales</taxon>
        <taxon>Cytophagaceae</taxon>
        <taxon>Spirosoma</taxon>
    </lineage>
</organism>
<proteinExistence type="predicted"/>
<comment type="caution">
    <text evidence="1">The sequence shown here is derived from an EMBL/GenBank/DDBJ whole genome shotgun (WGS) entry which is preliminary data.</text>
</comment>
<dbReference type="RefSeq" id="WP_129603224.1">
    <property type="nucleotide sequence ID" value="NZ_SBLB01000005.1"/>
</dbReference>
<name>A0A4V1RVZ1_9BACT</name>
<keyword evidence="2" id="KW-1185">Reference proteome</keyword>
<dbReference type="Proteomes" id="UP000290407">
    <property type="component" value="Unassembled WGS sequence"/>
</dbReference>
<reference evidence="1 2" key="1">
    <citation type="submission" date="2019-01" db="EMBL/GenBank/DDBJ databases">
        <title>Spirosoma flava sp. nov., a propanil-degrading bacterium isolated from herbicide-contaminated soil.</title>
        <authorList>
            <person name="Zhang L."/>
            <person name="Jiang J.-D."/>
        </authorList>
    </citation>
    <scope>NUCLEOTIDE SEQUENCE [LARGE SCALE GENOMIC DNA]</scope>
    <source>
        <strain evidence="1 2">TY50</strain>
    </source>
</reference>